<dbReference type="PRINTS" id="PR00133">
    <property type="entry name" value="GLHYDRLASE3"/>
</dbReference>
<dbReference type="SUPFAM" id="SSF51445">
    <property type="entry name" value="(Trans)glycosidases"/>
    <property type="match status" value="1"/>
</dbReference>
<dbReference type="InterPro" id="IPR037524">
    <property type="entry name" value="PA14/GLEYA"/>
</dbReference>
<evidence type="ECO:0000256" key="8">
    <source>
        <dbReference type="ARBA" id="ARBA00023295"/>
    </source>
</evidence>
<dbReference type="PANTHER" id="PTHR42715">
    <property type="entry name" value="BETA-GLUCOSIDASE"/>
    <property type="match status" value="1"/>
</dbReference>
<evidence type="ECO:0000256" key="9">
    <source>
        <dbReference type="ARBA" id="ARBA00023326"/>
    </source>
</evidence>
<dbReference type="InterPro" id="IPR013783">
    <property type="entry name" value="Ig-like_fold"/>
</dbReference>
<dbReference type="Pfam" id="PF14310">
    <property type="entry name" value="Fn3-like"/>
    <property type="match status" value="1"/>
</dbReference>
<dbReference type="GO" id="GO:0008422">
    <property type="term" value="F:beta-glucosidase activity"/>
    <property type="evidence" value="ECO:0007669"/>
    <property type="project" value="UniProtKB-EC"/>
</dbReference>
<dbReference type="PANTHER" id="PTHR42715:SF3">
    <property type="entry name" value="BETA-GLUCOSIDASE B-RELATED"/>
    <property type="match status" value="1"/>
</dbReference>
<dbReference type="EC" id="3.2.1.21" evidence="4"/>
<dbReference type="EMBL" id="ML119153">
    <property type="protein sequence ID" value="RPB09350.1"/>
    <property type="molecule type" value="Genomic_DNA"/>
</dbReference>
<dbReference type="InterPro" id="IPR050288">
    <property type="entry name" value="Cellulose_deg_GH3"/>
</dbReference>
<dbReference type="PROSITE" id="PS51820">
    <property type="entry name" value="PA14"/>
    <property type="match status" value="1"/>
</dbReference>
<accession>A0A3N4KFT0</accession>
<comment type="similarity">
    <text evidence="3">Belongs to the glycosyl hydrolase 3 family.</text>
</comment>
<dbReference type="Pfam" id="PF01915">
    <property type="entry name" value="Glyco_hydro_3_C"/>
    <property type="match status" value="1"/>
</dbReference>
<comment type="catalytic activity">
    <reaction evidence="1">
        <text>Hydrolysis of terminal, non-reducing beta-D-glucosyl residues with release of beta-D-glucose.</text>
        <dbReference type="EC" id="3.2.1.21"/>
    </reaction>
</comment>
<dbReference type="OrthoDB" id="47059at2759"/>
<dbReference type="InParanoid" id="A0A3N4KFT0"/>
<dbReference type="STRING" id="1392247.A0A3N4KFT0"/>
<dbReference type="SUPFAM" id="SSF56988">
    <property type="entry name" value="Anthrax protective antigen"/>
    <property type="match status" value="1"/>
</dbReference>
<dbReference type="Pfam" id="PF07691">
    <property type="entry name" value="PA14"/>
    <property type="match status" value="1"/>
</dbReference>
<dbReference type="SMART" id="SM00758">
    <property type="entry name" value="PA14"/>
    <property type="match status" value="1"/>
</dbReference>
<feature type="domain" description="PA14" evidence="10">
    <location>
        <begin position="400"/>
        <end position="562"/>
    </location>
</feature>
<evidence type="ECO:0000256" key="1">
    <source>
        <dbReference type="ARBA" id="ARBA00000448"/>
    </source>
</evidence>
<dbReference type="Gene3D" id="3.20.20.300">
    <property type="entry name" value="Glycoside hydrolase, family 3, N-terminal domain"/>
    <property type="match status" value="1"/>
</dbReference>
<organism evidence="11 12">
    <name type="scientific">Morchella conica CCBAS932</name>
    <dbReference type="NCBI Taxonomy" id="1392247"/>
    <lineage>
        <taxon>Eukaryota</taxon>
        <taxon>Fungi</taxon>
        <taxon>Dikarya</taxon>
        <taxon>Ascomycota</taxon>
        <taxon>Pezizomycotina</taxon>
        <taxon>Pezizomycetes</taxon>
        <taxon>Pezizales</taxon>
        <taxon>Morchellaceae</taxon>
        <taxon>Morchella</taxon>
    </lineage>
</organism>
<evidence type="ECO:0000259" key="10">
    <source>
        <dbReference type="PROSITE" id="PS51820"/>
    </source>
</evidence>
<dbReference type="Gene3D" id="3.40.50.1700">
    <property type="entry name" value="Glycoside hydrolase family 3 C-terminal domain"/>
    <property type="match status" value="1"/>
</dbReference>
<evidence type="ECO:0000256" key="5">
    <source>
        <dbReference type="ARBA" id="ARBA00022801"/>
    </source>
</evidence>
<evidence type="ECO:0000256" key="7">
    <source>
        <dbReference type="ARBA" id="ARBA00023277"/>
    </source>
</evidence>
<dbReference type="Pfam" id="PF00933">
    <property type="entry name" value="Glyco_hydro_3"/>
    <property type="match status" value="1"/>
</dbReference>
<protein>
    <recommendedName>
        <fullName evidence="4">beta-glucosidase</fullName>
        <ecNumber evidence="4">3.2.1.21</ecNumber>
    </recommendedName>
</protein>
<proteinExistence type="inferred from homology"/>
<dbReference type="Proteomes" id="UP000277580">
    <property type="component" value="Unassembled WGS sequence"/>
</dbReference>
<evidence type="ECO:0000256" key="4">
    <source>
        <dbReference type="ARBA" id="ARBA00012744"/>
    </source>
</evidence>
<dbReference type="InterPro" id="IPR002772">
    <property type="entry name" value="Glyco_hydro_3_C"/>
</dbReference>
<keyword evidence="9" id="KW-0624">Polysaccharide degradation</keyword>
<reference evidence="11 12" key="1">
    <citation type="journal article" date="2018" name="Nat. Ecol. Evol.">
        <title>Pezizomycetes genomes reveal the molecular basis of ectomycorrhizal truffle lifestyle.</title>
        <authorList>
            <person name="Murat C."/>
            <person name="Payen T."/>
            <person name="Noel B."/>
            <person name="Kuo A."/>
            <person name="Morin E."/>
            <person name="Chen J."/>
            <person name="Kohler A."/>
            <person name="Krizsan K."/>
            <person name="Balestrini R."/>
            <person name="Da Silva C."/>
            <person name="Montanini B."/>
            <person name="Hainaut M."/>
            <person name="Levati E."/>
            <person name="Barry K.W."/>
            <person name="Belfiori B."/>
            <person name="Cichocki N."/>
            <person name="Clum A."/>
            <person name="Dockter R.B."/>
            <person name="Fauchery L."/>
            <person name="Guy J."/>
            <person name="Iotti M."/>
            <person name="Le Tacon F."/>
            <person name="Lindquist E.A."/>
            <person name="Lipzen A."/>
            <person name="Malagnac F."/>
            <person name="Mello A."/>
            <person name="Molinier V."/>
            <person name="Miyauchi S."/>
            <person name="Poulain J."/>
            <person name="Riccioni C."/>
            <person name="Rubini A."/>
            <person name="Sitrit Y."/>
            <person name="Splivallo R."/>
            <person name="Traeger S."/>
            <person name="Wang M."/>
            <person name="Zifcakova L."/>
            <person name="Wipf D."/>
            <person name="Zambonelli A."/>
            <person name="Paolocci F."/>
            <person name="Nowrousian M."/>
            <person name="Ottonello S."/>
            <person name="Baldrian P."/>
            <person name="Spatafora J.W."/>
            <person name="Henrissat B."/>
            <person name="Nagy L.G."/>
            <person name="Aury J.M."/>
            <person name="Wincker P."/>
            <person name="Grigoriev I.V."/>
            <person name="Bonfante P."/>
            <person name="Martin F.M."/>
        </authorList>
    </citation>
    <scope>NUCLEOTIDE SEQUENCE [LARGE SCALE GENOMIC DNA]</scope>
    <source>
        <strain evidence="11 12">CCBAS932</strain>
    </source>
</reference>
<keyword evidence="12" id="KW-1185">Reference proteome</keyword>
<evidence type="ECO:0000256" key="6">
    <source>
        <dbReference type="ARBA" id="ARBA00023180"/>
    </source>
</evidence>
<dbReference type="GO" id="GO:0009251">
    <property type="term" value="P:glucan catabolic process"/>
    <property type="evidence" value="ECO:0007669"/>
    <property type="project" value="TreeGrafter"/>
</dbReference>
<keyword evidence="5 11" id="KW-0378">Hydrolase</keyword>
<dbReference type="SMART" id="SM01217">
    <property type="entry name" value="Fn3_like"/>
    <property type="match status" value="1"/>
</dbReference>
<keyword evidence="7" id="KW-0119">Carbohydrate metabolism</keyword>
<evidence type="ECO:0000313" key="11">
    <source>
        <dbReference type="EMBL" id="RPB09350.1"/>
    </source>
</evidence>
<sequence length="837" mass="91569">MAIDTQVLLSQLTLEEKISLLAGGSTWRTAPIPRLGIPSIKVTDGPSGARGETFVSGAKSSFIPCSTLLAATFDRAAVEMVGQLLGDETVAKGCQVLLAPTVCLQRSPLGGRNFEAFSEDPWLTGILGGAYVRGLQSKGVSATLKHYACNEQETRRFNVDVQISEKALRETYLLPFQMIVEAESPRAFMSSYNKVNGVHCDMNEFLLKKVLREEWGYKGIVMSDFGGTNSVVESLRAGLDLEMPGPPTRRRGLLPAIEGGEIAESELDIPVLRILEMIKSSGRFENPEERPEEGADSPEARSLLRRVAAEGTVLLKNRERALPLDPVRLNKIAVIGRLAKNPTAGGGGSATLNPHHLSNPFDAISDVVKDFGAEVHYAEGPTLHKFLPMITDGTLLAEDGVTPGVTIRYWIEEHQDFSGKPLETGTIPGTFVMMFGQEPAVIRGTQFAFRVTGTLTPKTTGNHELSLCNIGGSRLYINDQLVLDNWEWKERSEAFFTFGSKEKRTSVQLEAGVSYQLRVDSVAFPPQRNDEHNTCFDNQAGTRIGYLEEIKVDKIKEAQEIARGCDVAVLVVGMTDEWESEGHDRETLALPGGQDAMIKAVAAVTKTIVVNQSGAPISMPWLDDVDAVIQAWYQGQENGFAIADVLFGVVNPCGKLPITFPRLLEDAPCHKNFPFSGEDVVRYEEGTKVGYKHYSSDLVKPLFEFGFGLSYTSFKIEMVSGETLRHTTRTPARISCKVKNTGSVRGKEVVQVYIVPPGRFLRPMARQLAGFAKIDLAPGEAKIVSFELDKYSLGSFDEARGKWVAKKGARYTVGVGASSLNVPGIVDLILDESMEWL</sequence>
<dbReference type="InterPro" id="IPR001764">
    <property type="entry name" value="Glyco_hydro_3_N"/>
</dbReference>
<evidence type="ECO:0000313" key="12">
    <source>
        <dbReference type="Proteomes" id="UP000277580"/>
    </source>
</evidence>
<comment type="pathway">
    <text evidence="2">Glycan metabolism; cellulose degradation.</text>
</comment>
<dbReference type="InterPro" id="IPR036962">
    <property type="entry name" value="Glyco_hydro_3_N_sf"/>
</dbReference>
<keyword evidence="6" id="KW-0325">Glycoprotein</keyword>
<dbReference type="InterPro" id="IPR026891">
    <property type="entry name" value="Fn3-like"/>
</dbReference>
<keyword evidence="8" id="KW-0326">Glycosidase</keyword>
<name>A0A3N4KFT0_9PEZI</name>
<evidence type="ECO:0000256" key="3">
    <source>
        <dbReference type="ARBA" id="ARBA00005336"/>
    </source>
</evidence>
<dbReference type="SUPFAM" id="SSF52279">
    <property type="entry name" value="Beta-D-glucan exohydrolase, C-terminal domain"/>
    <property type="match status" value="1"/>
</dbReference>
<dbReference type="InterPro" id="IPR011658">
    <property type="entry name" value="PA14_dom"/>
</dbReference>
<dbReference type="AlphaFoldDB" id="A0A3N4KFT0"/>
<dbReference type="InterPro" id="IPR017853">
    <property type="entry name" value="GH"/>
</dbReference>
<dbReference type="Gene3D" id="2.60.40.10">
    <property type="entry name" value="Immunoglobulins"/>
    <property type="match status" value="1"/>
</dbReference>
<gene>
    <name evidence="11" type="ORF">P167DRAFT_577460</name>
</gene>
<dbReference type="Gene3D" id="2.60.120.260">
    <property type="entry name" value="Galactose-binding domain-like"/>
    <property type="match status" value="1"/>
</dbReference>
<evidence type="ECO:0000256" key="2">
    <source>
        <dbReference type="ARBA" id="ARBA00004987"/>
    </source>
</evidence>
<dbReference type="InterPro" id="IPR036881">
    <property type="entry name" value="Glyco_hydro_3_C_sf"/>
</dbReference>